<evidence type="ECO:0000313" key="1">
    <source>
        <dbReference type="EMBL" id="KAI3804317.1"/>
    </source>
</evidence>
<keyword evidence="2" id="KW-1185">Reference proteome</keyword>
<accession>A0ACB9I943</accession>
<proteinExistence type="predicted"/>
<evidence type="ECO:0000313" key="2">
    <source>
        <dbReference type="Proteomes" id="UP001056120"/>
    </source>
</evidence>
<organism evidence="1 2">
    <name type="scientific">Smallanthus sonchifolius</name>
    <dbReference type="NCBI Taxonomy" id="185202"/>
    <lineage>
        <taxon>Eukaryota</taxon>
        <taxon>Viridiplantae</taxon>
        <taxon>Streptophyta</taxon>
        <taxon>Embryophyta</taxon>
        <taxon>Tracheophyta</taxon>
        <taxon>Spermatophyta</taxon>
        <taxon>Magnoliopsida</taxon>
        <taxon>eudicotyledons</taxon>
        <taxon>Gunneridae</taxon>
        <taxon>Pentapetalae</taxon>
        <taxon>asterids</taxon>
        <taxon>campanulids</taxon>
        <taxon>Asterales</taxon>
        <taxon>Asteraceae</taxon>
        <taxon>Asteroideae</taxon>
        <taxon>Heliantheae alliance</taxon>
        <taxon>Millerieae</taxon>
        <taxon>Smallanthus</taxon>
    </lineage>
</organism>
<dbReference type="Proteomes" id="UP001056120">
    <property type="component" value="Linkage Group LG09"/>
</dbReference>
<reference evidence="1 2" key="2">
    <citation type="journal article" date="2022" name="Mol. Ecol. Resour.">
        <title>The genomes of chicory, endive, great burdock and yacon provide insights into Asteraceae paleo-polyploidization history and plant inulin production.</title>
        <authorList>
            <person name="Fan W."/>
            <person name="Wang S."/>
            <person name="Wang H."/>
            <person name="Wang A."/>
            <person name="Jiang F."/>
            <person name="Liu H."/>
            <person name="Zhao H."/>
            <person name="Xu D."/>
            <person name="Zhang Y."/>
        </authorList>
    </citation>
    <scope>NUCLEOTIDE SEQUENCE [LARGE SCALE GENOMIC DNA]</scope>
    <source>
        <strain evidence="2">cv. Yunnan</strain>
        <tissue evidence="1">Leaves</tissue>
    </source>
</reference>
<name>A0ACB9I943_9ASTR</name>
<comment type="caution">
    <text evidence="1">The sequence shown here is derived from an EMBL/GenBank/DDBJ whole genome shotgun (WGS) entry which is preliminary data.</text>
</comment>
<dbReference type="EMBL" id="CM042026">
    <property type="protein sequence ID" value="KAI3804317.1"/>
    <property type="molecule type" value="Genomic_DNA"/>
</dbReference>
<sequence length="226" mass="24561">MTCVKNLAFSITLLSICCFTFTQGANFNVINQCPYTVWAAVSTGGGRRLERGQSWQVNVAPGTPKARIWGRTGCSFDANGRGKCATGDCNGMLECRGYGVAPNTLAEFALNQYANLDYVDISLVDGFNIPMEFSPVGASCKTMRCAANLNSQCPQPLRTQGGCNNPCTVFNIVKYCCTSVRGSCGPTEYSKYFKDRCPDTYTYPQDDQTGLFTCPAGTNYKVVFCP</sequence>
<gene>
    <name evidence="1" type="ORF">L1987_25766</name>
</gene>
<protein>
    <submittedName>
        <fullName evidence="1">Uncharacterized protein</fullName>
    </submittedName>
</protein>
<reference evidence="2" key="1">
    <citation type="journal article" date="2022" name="Mol. Ecol. Resour.">
        <title>The genomes of chicory, endive, great burdock and yacon provide insights into Asteraceae palaeo-polyploidization history and plant inulin production.</title>
        <authorList>
            <person name="Fan W."/>
            <person name="Wang S."/>
            <person name="Wang H."/>
            <person name="Wang A."/>
            <person name="Jiang F."/>
            <person name="Liu H."/>
            <person name="Zhao H."/>
            <person name="Xu D."/>
            <person name="Zhang Y."/>
        </authorList>
    </citation>
    <scope>NUCLEOTIDE SEQUENCE [LARGE SCALE GENOMIC DNA]</scope>
    <source>
        <strain evidence="2">cv. Yunnan</strain>
    </source>
</reference>